<organism evidence="3 4">
    <name type="scientific">Petrachloros mirabilis ULC683</name>
    <dbReference type="NCBI Taxonomy" id="2781853"/>
    <lineage>
        <taxon>Bacteria</taxon>
        <taxon>Bacillati</taxon>
        <taxon>Cyanobacteriota</taxon>
        <taxon>Cyanophyceae</taxon>
        <taxon>Synechococcales</taxon>
        <taxon>Petrachlorosaceae</taxon>
        <taxon>Petrachloros</taxon>
        <taxon>Petrachloros mirabilis</taxon>
    </lineage>
</organism>
<keyword evidence="4" id="KW-1185">Reference proteome</keyword>
<dbReference type="NCBIfam" id="NF045622">
    <property type="entry name" value="Npun_F5560_fam"/>
    <property type="match status" value="1"/>
</dbReference>
<name>A0A8K2A0M5_9CYAN</name>
<dbReference type="RefSeq" id="WP_161826041.1">
    <property type="nucleotide sequence ID" value="NZ_WVIC01000028.1"/>
</dbReference>
<dbReference type="Proteomes" id="UP000607397">
    <property type="component" value="Unassembled WGS sequence"/>
</dbReference>
<evidence type="ECO:0000256" key="1">
    <source>
        <dbReference type="SAM" id="Coils"/>
    </source>
</evidence>
<proteinExistence type="predicted"/>
<feature type="coiled-coil region" evidence="1">
    <location>
        <begin position="63"/>
        <end position="154"/>
    </location>
</feature>
<sequence>MDQPPSPDVQAEVLQLRQQLELRDQLVEQLSGELFRMIRTQPLALPPGAPLSEMAALPPATPSKRHLDEVQELEQQISFYQAQIDRQDAEIRQLQISCQELRDRNQMLEQLIQDLPEVYRQQFSERLAQIRAQVQSLQQENRRLYAEIQTAHQALSGDKRSLIQRLSLPSFGANGSGKPTPDPSPD</sequence>
<dbReference type="InterPro" id="IPR054639">
    <property type="entry name" value="Npun_F5560-like"/>
</dbReference>
<comment type="caution">
    <text evidence="3">The sequence shown here is derived from an EMBL/GenBank/DDBJ whole genome shotgun (WGS) entry which is preliminary data.</text>
</comment>
<dbReference type="EMBL" id="WVIC01000028">
    <property type="protein sequence ID" value="NCJ07561.1"/>
    <property type="molecule type" value="Genomic_DNA"/>
</dbReference>
<keyword evidence="1" id="KW-0175">Coiled coil</keyword>
<dbReference type="AlphaFoldDB" id="A0A8K2A0M5"/>
<evidence type="ECO:0000313" key="4">
    <source>
        <dbReference type="Proteomes" id="UP000607397"/>
    </source>
</evidence>
<protein>
    <submittedName>
        <fullName evidence="3">Uncharacterized protein</fullName>
    </submittedName>
</protein>
<gene>
    <name evidence="3" type="ORF">GS597_13785</name>
</gene>
<accession>A0A8K2A0M5</accession>
<reference evidence="3" key="1">
    <citation type="submission" date="2019-12" db="EMBL/GenBank/DDBJ databases">
        <title>High-Quality draft genome sequences of three cyanobacteria isolated from the limestone walls of the Old Cathedral of Coimbra.</title>
        <authorList>
            <person name="Tiago I."/>
            <person name="Soares F."/>
            <person name="Portugal A."/>
        </authorList>
    </citation>
    <scope>NUCLEOTIDE SEQUENCE [LARGE SCALE GENOMIC DNA]</scope>
    <source>
        <strain evidence="3">C</strain>
    </source>
</reference>
<evidence type="ECO:0000256" key="2">
    <source>
        <dbReference type="SAM" id="MobiDB-lite"/>
    </source>
</evidence>
<evidence type="ECO:0000313" key="3">
    <source>
        <dbReference type="EMBL" id="NCJ07561.1"/>
    </source>
</evidence>
<feature type="region of interest" description="Disordered" evidence="2">
    <location>
        <begin position="166"/>
        <end position="186"/>
    </location>
</feature>